<organism evidence="2">
    <name type="scientific">Bicosoecida sp. CB-2014</name>
    <dbReference type="NCBI Taxonomy" id="1486930"/>
    <lineage>
        <taxon>Eukaryota</taxon>
        <taxon>Sar</taxon>
        <taxon>Stramenopiles</taxon>
        <taxon>Bigyra</taxon>
        <taxon>Opalozoa</taxon>
        <taxon>Bicosoecida</taxon>
    </lineage>
</organism>
<keyword evidence="1" id="KW-0472">Membrane</keyword>
<gene>
    <name evidence="2" type="ORF">BSP0115_LOCUS13438</name>
</gene>
<reference evidence="2" key="1">
    <citation type="submission" date="2021-01" db="EMBL/GenBank/DDBJ databases">
        <authorList>
            <person name="Corre E."/>
            <person name="Pelletier E."/>
            <person name="Niang G."/>
            <person name="Scheremetjew M."/>
            <person name="Finn R."/>
            <person name="Kale V."/>
            <person name="Holt S."/>
            <person name="Cochrane G."/>
            <person name="Meng A."/>
            <person name="Brown T."/>
            <person name="Cohen L."/>
        </authorList>
    </citation>
    <scope>NUCLEOTIDE SEQUENCE</scope>
    <source>
        <strain evidence="2">Ms1</strain>
    </source>
</reference>
<evidence type="ECO:0000256" key="1">
    <source>
        <dbReference type="SAM" id="Phobius"/>
    </source>
</evidence>
<dbReference type="EMBL" id="HBFS01020036">
    <property type="protein sequence ID" value="CAD8920176.1"/>
    <property type="molecule type" value="Transcribed_RNA"/>
</dbReference>
<sequence length="119" mass="11803">MTSGLSGMVIIPAMCCAWIVGIGIGVLSQFAAASAGAAALAVVPVAAAGGSAVAVWWHRKEQPNAGTFVVREDGSRDYQLARVAATFANTCFWPSLLVASAVAAVALVATAGDGDPIGG</sequence>
<proteinExistence type="predicted"/>
<name>A0A7S1CIJ0_9STRA</name>
<protein>
    <submittedName>
        <fullName evidence="2">Uncharacterized protein</fullName>
    </submittedName>
</protein>
<feature type="transmembrane region" description="Helical" evidence="1">
    <location>
        <begin position="7"/>
        <end position="31"/>
    </location>
</feature>
<keyword evidence="1" id="KW-1133">Transmembrane helix</keyword>
<feature type="transmembrane region" description="Helical" evidence="1">
    <location>
        <begin position="37"/>
        <end position="57"/>
    </location>
</feature>
<keyword evidence="1" id="KW-0812">Transmembrane</keyword>
<accession>A0A7S1CIJ0</accession>
<dbReference type="AlphaFoldDB" id="A0A7S1CIJ0"/>
<evidence type="ECO:0000313" key="2">
    <source>
        <dbReference type="EMBL" id="CAD8920176.1"/>
    </source>
</evidence>